<accession>A0A853IDB1</accession>
<protein>
    <submittedName>
        <fullName evidence="1">Uncharacterized protein</fullName>
    </submittedName>
</protein>
<keyword evidence="2" id="KW-1185">Reference proteome</keyword>
<name>A0A853IDB1_9GAMM</name>
<sequence>MDAKSLFTETGEKVSVSYCGKCKKIWYSEAGAEQCCQPSYCKCGNELKGYRHDCRSCQDKASLLKEKQRVMKAQRVTQPSNNDDYVYCDGFGNEGYLHWGDIEDECDSEDKEIPVFVYDCKESKWKGLSAGDIDDLIRNHFEDSDWFDGAIDQVQAIDELEAFVNEWNKKQTLIGFWPDYEKIIVLNEQRFNDWLKEEPSVM</sequence>
<dbReference type="Proteomes" id="UP000569732">
    <property type="component" value="Unassembled WGS sequence"/>
</dbReference>
<comment type="caution">
    <text evidence="1">The sequence shown here is derived from an EMBL/GenBank/DDBJ whole genome shotgun (WGS) entry which is preliminary data.</text>
</comment>
<dbReference type="EMBL" id="JACCKB010000164">
    <property type="protein sequence ID" value="NYZ69852.1"/>
    <property type="molecule type" value="Genomic_DNA"/>
</dbReference>
<evidence type="ECO:0000313" key="2">
    <source>
        <dbReference type="Proteomes" id="UP000569732"/>
    </source>
</evidence>
<dbReference type="RefSeq" id="WP_180571820.1">
    <property type="nucleotide sequence ID" value="NZ_JACCKB010000164.1"/>
</dbReference>
<gene>
    <name evidence="1" type="ORF">H0A36_27960</name>
</gene>
<evidence type="ECO:0000313" key="1">
    <source>
        <dbReference type="EMBL" id="NYZ69852.1"/>
    </source>
</evidence>
<proteinExistence type="predicted"/>
<organism evidence="1 2">
    <name type="scientific">Spartinivicinus marinus</name>
    <dbReference type="NCBI Taxonomy" id="2994442"/>
    <lineage>
        <taxon>Bacteria</taxon>
        <taxon>Pseudomonadati</taxon>
        <taxon>Pseudomonadota</taxon>
        <taxon>Gammaproteobacteria</taxon>
        <taxon>Oceanospirillales</taxon>
        <taxon>Zooshikellaceae</taxon>
        <taxon>Spartinivicinus</taxon>
    </lineage>
</organism>
<reference evidence="1 2" key="1">
    <citation type="submission" date="2020-07" db="EMBL/GenBank/DDBJ databases">
        <title>Endozoicomonas sp. nov., isolated from sediment.</title>
        <authorList>
            <person name="Gu T."/>
        </authorList>
    </citation>
    <scope>NUCLEOTIDE SEQUENCE [LARGE SCALE GENOMIC DNA]</scope>
    <source>
        <strain evidence="1 2">SM1973</strain>
    </source>
</reference>
<dbReference type="AlphaFoldDB" id="A0A853IDB1"/>